<dbReference type="AlphaFoldDB" id="A0A9D1JX64"/>
<reference evidence="1" key="1">
    <citation type="submission" date="2020-10" db="EMBL/GenBank/DDBJ databases">
        <authorList>
            <person name="Gilroy R."/>
        </authorList>
    </citation>
    <scope>NUCLEOTIDE SEQUENCE</scope>
    <source>
        <strain evidence="1">CHK152-2871</strain>
    </source>
</reference>
<gene>
    <name evidence="1" type="ORF">IAA86_01685</name>
</gene>
<comment type="caution">
    <text evidence="1">The sequence shown here is derived from an EMBL/GenBank/DDBJ whole genome shotgun (WGS) entry which is preliminary data.</text>
</comment>
<evidence type="ECO:0000313" key="1">
    <source>
        <dbReference type="EMBL" id="HIS73716.1"/>
    </source>
</evidence>
<sequence length="77" mass="8912">MKSKRFLNSANIDDINNLVQHAIPLGWQLTSDSFGRNRLTKIENNGIYETIIENYQESINRAIELVELVTLKDKYSN</sequence>
<organism evidence="1 2">
    <name type="scientific">Candidatus Galligastranaerophilus intestinavium</name>
    <dbReference type="NCBI Taxonomy" id="2840836"/>
    <lineage>
        <taxon>Bacteria</taxon>
        <taxon>Candidatus Galligastranaerophilus</taxon>
    </lineage>
</organism>
<dbReference type="EMBL" id="DVJQ01000014">
    <property type="protein sequence ID" value="HIS73716.1"/>
    <property type="molecule type" value="Genomic_DNA"/>
</dbReference>
<reference evidence="1" key="2">
    <citation type="journal article" date="2021" name="PeerJ">
        <title>Extensive microbial diversity within the chicken gut microbiome revealed by metagenomics and culture.</title>
        <authorList>
            <person name="Gilroy R."/>
            <person name="Ravi A."/>
            <person name="Getino M."/>
            <person name="Pursley I."/>
            <person name="Horton D.L."/>
            <person name="Alikhan N.F."/>
            <person name="Baker D."/>
            <person name="Gharbi K."/>
            <person name="Hall N."/>
            <person name="Watson M."/>
            <person name="Adriaenssens E.M."/>
            <person name="Foster-Nyarko E."/>
            <person name="Jarju S."/>
            <person name="Secka A."/>
            <person name="Antonio M."/>
            <person name="Oren A."/>
            <person name="Chaudhuri R.R."/>
            <person name="La Ragione R."/>
            <person name="Hildebrand F."/>
            <person name="Pallen M.J."/>
        </authorList>
    </citation>
    <scope>NUCLEOTIDE SEQUENCE</scope>
    <source>
        <strain evidence="1">CHK152-2871</strain>
    </source>
</reference>
<dbReference type="Proteomes" id="UP000886865">
    <property type="component" value="Unassembled WGS sequence"/>
</dbReference>
<proteinExistence type="predicted"/>
<evidence type="ECO:0000313" key="2">
    <source>
        <dbReference type="Proteomes" id="UP000886865"/>
    </source>
</evidence>
<accession>A0A9D1JX64</accession>
<protein>
    <submittedName>
        <fullName evidence="1">Uncharacterized protein</fullName>
    </submittedName>
</protein>
<name>A0A9D1JX64_9BACT</name>